<name>A0A9P6YKR1_RHIOR</name>
<accession>A0A9P6YKR1</accession>
<feature type="transmembrane region" description="Helical" evidence="5">
    <location>
        <begin position="116"/>
        <end position="139"/>
    </location>
</feature>
<dbReference type="Proteomes" id="UP000717996">
    <property type="component" value="Unassembled WGS sequence"/>
</dbReference>
<sequence>MATLENSSFQQHWSYFVAGLEDASNWPKTFILLYSSKTIQKAVLSVFALNGVLFLGGQLLLEALHPRTLFGCSFLHLLGFPMFFALLAINGRFFGKVAEKSYQIQKTQQKTTTTNPVQNAASGIFTTILYINCGLTAALLSKIPFIGLALSFLMNCIITSYYCFEFKWVYFGWNIEQRLSYMEKHWSFFLGFGFPMTVLTFFLTFLRSSAIFNLVYPFFIIMAIFAVPRASTPYNQKLASGTNAQSEWTLPNRVPIFLLVRKLNDLVILVVRLVGGVRVIPEQKKDELKKE</sequence>
<feature type="transmembrane region" description="Helical" evidence="5">
    <location>
        <begin position="185"/>
        <end position="204"/>
    </location>
</feature>
<dbReference type="GO" id="GO:0016020">
    <property type="term" value="C:membrane"/>
    <property type="evidence" value="ECO:0007669"/>
    <property type="project" value="UniProtKB-SubCell"/>
</dbReference>
<evidence type="ECO:0000256" key="1">
    <source>
        <dbReference type="ARBA" id="ARBA00004141"/>
    </source>
</evidence>
<comment type="subcellular location">
    <subcellularLocation>
        <location evidence="1">Membrane</location>
        <topology evidence="1">Multi-pass membrane protein</topology>
    </subcellularLocation>
</comment>
<keyword evidence="4 5" id="KW-0472">Membrane</keyword>
<organism evidence="6 7">
    <name type="scientific">Rhizopus oryzae</name>
    <name type="common">Mucormycosis agent</name>
    <name type="synonym">Rhizopus arrhizus var. delemar</name>
    <dbReference type="NCBI Taxonomy" id="64495"/>
    <lineage>
        <taxon>Eukaryota</taxon>
        <taxon>Fungi</taxon>
        <taxon>Fungi incertae sedis</taxon>
        <taxon>Mucoromycota</taxon>
        <taxon>Mucoromycotina</taxon>
        <taxon>Mucoromycetes</taxon>
        <taxon>Mucorales</taxon>
        <taxon>Mucorineae</taxon>
        <taxon>Rhizopodaceae</taxon>
        <taxon>Rhizopus</taxon>
    </lineage>
</organism>
<feature type="transmembrane region" description="Helical" evidence="5">
    <location>
        <begin position="73"/>
        <end position="95"/>
    </location>
</feature>
<dbReference type="PANTHER" id="PTHR21389">
    <property type="entry name" value="P53 INDUCED PROTEIN"/>
    <property type="match status" value="1"/>
</dbReference>
<keyword evidence="2 5" id="KW-0812">Transmembrane</keyword>
<gene>
    <name evidence="6" type="ORF">G6F51_002242</name>
</gene>
<dbReference type="Pfam" id="PF07264">
    <property type="entry name" value="EI24"/>
    <property type="match status" value="1"/>
</dbReference>
<protein>
    <submittedName>
        <fullName evidence="6">Uncharacterized protein</fullName>
    </submittedName>
</protein>
<dbReference type="InterPro" id="IPR059112">
    <property type="entry name" value="CysZ/EI24"/>
</dbReference>
<evidence type="ECO:0000256" key="3">
    <source>
        <dbReference type="ARBA" id="ARBA00022989"/>
    </source>
</evidence>
<reference evidence="6" key="1">
    <citation type="journal article" date="2020" name="Microb. Genom.">
        <title>Genetic diversity of clinical and environmental Mucorales isolates obtained from an investigation of mucormycosis cases among solid organ transplant recipients.</title>
        <authorList>
            <person name="Nguyen M.H."/>
            <person name="Kaul D."/>
            <person name="Muto C."/>
            <person name="Cheng S.J."/>
            <person name="Richter R.A."/>
            <person name="Bruno V.M."/>
            <person name="Liu G."/>
            <person name="Beyhan S."/>
            <person name="Sundermann A.J."/>
            <person name="Mounaud S."/>
            <person name="Pasculle A.W."/>
            <person name="Nierman W.C."/>
            <person name="Driscoll E."/>
            <person name="Cumbie R."/>
            <person name="Clancy C.J."/>
            <person name="Dupont C.L."/>
        </authorList>
    </citation>
    <scope>NUCLEOTIDE SEQUENCE</scope>
    <source>
        <strain evidence="6">GL16</strain>
    </source>
</reference>
<dbReference type="GO" id="GO:0016236">
    <property type="term" value="P:macroautophagy"/>
    <property type="evidence" value="ECO:0007669"/>
    <property type="project" value="TreeGrafter"/>
</dbReference>
<feature type="transmembrane region" description="Helical" evidence="5">
    <location>
        <begin position="42"/>
        <end position="61"/>
    </location>
</feature>
<evidence type="ECO:0000256" key="2">
    <source>
        <dbReference type="ARBA" id="ARBA00022692"/>
    </source>
</evidence>
<proteinExistence type="predicted"/>
<dbReference type="AlphaFoldDB" id="A0A9P6YKR1"/>
<dbReference type="EMBL" id="JAANIT010000187">
    <property type="protein sequence ID" value="KAG1550794.1"/>
    <property type="molecule type" value="Genomic_DNA"/>
</dbReference>
<feature type="transmembrane region" description="Helical" evidence="5">
    <location>
        <begin position="145"/>
        <end position="164"/>
    </location>
</feature>
<evidence type="ECO:0000256" key="4">
    <source>
        <dbReference type="ARBA" id="ARBA00023136"/>
    </source>
</evidence>
<keyword evidence="3 5" id="KW-1133">Transmembrane helix</keyword>
<feature type="transmembrane region" description="Helical" evidence="5">
    <location>
        <begin position="210"/>
        <end position="227"/>
    </location>
</feature>
<dbReference type="GO" id="GO:0005783">
    <property type="term" value="C:endoplasmic reticulum"/>
    <property type="evidence" value="ECO:0007669"/>
    <property type="project" value="TreeGrafter"/>
</dbReference>
<comment type="caution">
    <text evidence="6">The sequence shown here is derived from an EMBL/GenBank/DDBJ whole genome shotgun (WGS) entry which is preliminary data.</text>
</comment>
<dbReference type="OrthoDB" id="266518at2759"/>
<evidence type="ECO:0000256" key="5">
    <source>
        <dbReference type="SAM" id="Phobius"/>
    </source>
</evidence>
<evidence type="ECO:0000313" key="6">
    <source>
        <dbReference type="EMBL" id="KAG1550794.1"/>
    </source>
</evidence>
<evidence type="ECO:0000313" key="7">
    <source>
        <dbReference type="Proteomes" id="UP000717996"/>
    </source>
</evidence>
<dbReference type="PANTHER" id="PTHR21389:SF0">
    <property type="entry name" value="ETOPOSIDE-INDUCED PROTEIN 2.4 HOMOLOG"/>
    <property type="match status" value="1"/>
</dbReference>